<name>A0AA39GPX5_SARSR</name>
<evidence type="ECO:0000256" key="1">
    <source>
        <dbReference type="SAM" id="MobiDB-lite"/>
    </source>
</evidence>
<organism evidence="2 3">
    <name type="scientific">Sarocladium strictum</name>
    <name type="common">Black bundle disease fungus</name>
    <name type="synonym">Acremonium strictum</name>
    <dbReference type="NCBI Taxonomy" id="5046"/>
    <lineage>
        <taxon>Eukaryota</taxon>
        <taxon>Fungi</taxon>
        <taxon>Dikarya</taxon>
        <taxon>Ascomycota</taxon>
        <taxon>Pezizomycotina</taxon>
        <taxon>Sordariomycetes</taxon>
        <taxon>Hypocreomycetidae</taxon>
        <taxon>Hypocreales</taxon>
        <taxon>Sarocladiaceae</taxon>
        <taxon>Sarocladium</taxon>
    </lineage>
</organism>
<feature type="compositionally biased region" description="Low complexity" evidence="1">
    <location>
        <begin position="57"/>
        <end position="74"/>
    </location>
</feature>
<keyword evidence="3" id="KW-1185">Reference proteome</keyword>
<dbReference type="Proteomes" id="UP001175261">
    <property type="component" value="Unassembled WGS sequence"/>
</dbReference>
<reference evidence="2" key="1">
    <citation type="submission" date="2022-10" db="EMBL/GenBank/DDBJ databases">
        <title>Determination and structural analysis of whole genome sequence of Sarocladium strictum F4-1.</title>
        <authorList>
            <person name="Hu L."/>
            <person name="Jiang Y."/>
        </authorList>
    </citation>
    <scope>NUCLEOTIDE SEQUENCE</scope>
    <source>
        <strain evidence="2">F4-1</strain>
    </source>
</reference>
<feature type="region of interest" description="Disordered" evidence="1">
    <location>
        <begin position="47"/>
        <end position="74"/>
    </location>
</feature>
<proteinExistence type="predicted"/>
<gene>
    <name evidence="2" type="ORF">NLU13_0752</name>
</gene>
<comment type="caution">
    <text evidence="2">The sequence shown here is derived from an EMBL/GenBank/DDBJ whole genome shotgun (WGS) entry which is preliminary data.</text>
</comment>
<sequence length="74" mass="7931">MPSDSQPTPPTDAAAAASHFGENRGIQFSIKTGGKRYNCTLQDRSHYERMKAMRQNSTDSTTSSSASSTTSASK</sequence>
<evidence type="ECO:0000313" key="2">
    <source>
        <dbReference type="EMBL" id="KAK0391251.1"/>
    </source>
</evidence>
<dbReference type="AlphaFoldDB" id="A0AA39GPX5"/>
<feature type="region of interest" description="Disordered" evidence="1">
    <location>
        <begin position="1"/>
        <end position="23"/>
    </location>
</feature>
<dbReference type="EMBL" id="JAPDFR010000001">
    <property type="protein sequence ID" value="KAK0391251.1"/>
    <property type="molecule type" value="Genomic_DNA"/>
</dbReference>
<protein>
    <submittedName>
        <fullName evidence="2">Uncharacterized protein</fullName>
    </submittedName>
</protein>
<accession>A0AA39GPX5</accession>
<evidence type="ECO:0000313" key="3">
    <source>
        <dbReference type="Proteomes" id="UP001175261"/>
    </source>
</evidence>